<dbReference type="InterPro" id="IPR014710">
    <property type="entry name" value="RmlC-like_jellyroll"/>
</dbReference>
<evidence type="ECO:0000256" key="2">
    <source>
        <dbReference type="PIRSR" id="PIRSR006232-1"/>
    </source>
</evidence>
<accession>A0A7W3TFH5</accession>
<dbReference type="Proteomes" id="UP000538929">
    <property type="component" value="Unassembled WGS sequence"/>
</dbReference>
<sequence>MRVWRGGERYPGGDPAAGIESSHAFSFGAHFDPANLGFGRLIAANEERLAPGAGFEEHPHSGVEIVSWVLEGELTHESPDGPPVVVRPGDLQVLGAGSGVRHTERNAGSVPARFLQFWLTPLGEPGEPEHRVVRALPTGEPYPVSRAGAALTVHRPGEGERCDLPAGEWCYAHVASGSVEFRDRGAAGEHTRYAVAGDAARIADAGTVTAVAAEAGTELLVWSPPR</sequence>
<reference evidence="6" key="1">
    <citation type="submission" date="2019-10" db="EMBL/GenBank/DDBJ databases">
        <title>Streptomyces sp. nov., a novel actinobacterium isolated from alkaline environment.</title>
        <authorList>
            <person name="Golinska P."/>
        </authorList>
    </citation>
    <scope>NUCLEOTIDE SEQUENCE [LARGE SCALE GENOMIC DNA]</scope>
    <source>
        <strain evidence="6">DSM 42118</strain>
    </source>
</reference>
<dbReference type="PANTHER" id="PTHR43212">
    <property type="entry name" value="QUERCETIN 2,3-DIOXYGENASE"/>
    <property type="match status" value="1"/>
</dbReference>
<dbReference type="InterPro" id="IPR011051">
    <property type="entry name" value="RmlC_Cupin_sf"/>
</dbReference>
<organism evidence="5 6">
    <name type="scientific">Streptomyces alkaliphilus</name>
    <dbReference type="NCBI Taxonomy" id="1472722"/>
    <lineage>
        <taxon>Bacteria</taxon>
        <taxon>Bacillati</taxon>
        <taxon>Actinomycetota</taxon>
        <taxon>Actinomycetes</taxon>
        <taxon>Kitasatosporales</taxon>
        <taxon>Streptomycetaceae</taxon>
        <taxon>Streptomyces</taxon>
    </lineage>
</organism>
<feature type="binding site" evidence="2">
    <location>
        <position position="60"/>
    </location>
    <ligand>
        <name>Fe cation</name>
        <dbReference type="ChEBI" id="CHEBI:24875"/>
    </ligand>
</feature>
<dbReference type="PANTHER" id="PTHR43212:SF3">
    <property type="entry name" value="QUERCETIN 2,3-DIOXYGENASE"/>
    <property type="match status" value="1"/>
</dbReference>
<comment type="similarity">
    <text evidence="1 3">Belongs to the pirin family.</text>
</comment>
<evidence type="ECO:0000256" key="1">
    <source>
        <dbReference type="ARBA" id="ARBA00008416"/>
    </source>
</evidence>
<dbReference type="SUPFAM" id="SSF51182">
    <property type="entry name" value="RmlC-like cupins"/>
    <property type="match status" value="1"/>
</dbReference>
<name>A0A7W3TFH5_9ACTN</name>
<dbReference type="Gene3D" id="2.60.120.10">
    <property type="entry name" value="Jelly Rolls"/>
    <property type="match status" value="1"/>
</dbReference>
<evidence type="ECO:0000313" key="5">
    <source>
        <dbReference type="EMBL" id="MBB0245565.1"/>
    </source>
</evidence>
<dbReference type="InterPro" id="IPR012093">
    <property type="entry name" value="Pirin"/>
</dbReference>
<dbReference type="InterPro" id="IPR003829">
    <property type="entry name" value="Pirin_N_dom"/>
</dbReference>
<feature type="domain" description="Pirin N-terminal" evidence="4">
    <location>
        <begin position="18"/>
        <end position="119"/>
    </location>
</feature>
<evidence type="ECO:0000256" key="3">
    <source>
        <dbReference type="RuleBase" id="RU003457"/>
    </source>
</evidence>
<proteinExistence type="inferred from homology"/>
<feature type="binding site" evidence="2">
    <location>
        <position position="102"/>
    </location>
    <ligand>
        <name>Fe cation</name>
        <dbReference type="ChEBI" id="CHEBI:24875"/>
    </ligand>
</feature>
<keyword evidence="2" id="KW-0479">Metal-binding</keyword>
<protein>
    <submittedName>
        <fullName evidence="5">Cupin domain-containing protein</fullName>
    </submittedName>
</protein>
<comment type="caution">
    <text evidence="5">The sequence shown here is derived from an EMBL/GenBank/DDBJ whole genome shotgun (WGS) entry which is preliminary data.</text>
</comment>
<dbReference type="GO" id="GO:0046872">
    <property type="term" value="F:metal ion binding"/>
    <property type="evidence" value="ECO:0007669"/>
    <property type="project" value="UniProtKB-KW"/>
</dbReference>
<evidence type="ECO:0000259" key="4">
    <source>
        <dbReference type="Pfam" id="PF02678"/>
    </source>
</evidence>
<feature type="binding site" evidence="2">
    <location>
        <position position="58"/>
    </location>
    <ligand>
        <name>Fe cation</name>
        <dbReference type="ChEBI" id="CHEBI:24875"/>
    </ligand>
</feature>
<dbReference type="RefSeq" id="WP_182607032.1">
    <property type="nucleotide sequence ID" value="NZ_VKHT01000530.1"/>
</dbReference>
<dbReference type="AlphaFoldDB" id="A0A7W3TFH5"/>
<keyword evidence="2" id="KW-0408">Iron</keyword>
<dbReference type="EMBL" id="VKHT01000530">
    <property type="protein sequence ID" value="MBB0245565.1"/>
    <property type="molecule type" value="Genomic_DNA"/>
</dbReference>
<dbReference type="Pfam" id="PF02678">
    <property type="entry name" value="Pirin"/>
    <property type="match status" value="1"/>
</dbReference>
<evidence type="ECO:0000313" key="6">
    <source>
        <dbReference type="Proteomes" id="UP000538929"/>
    </source>
</evidence>
<comment type="cofactor">
    <cofactor evidence="2">
        <name>Fe cation</name>
        <dbReference type="ChEBI" id="CHEBI:24875"/>
    </cofactor>
    <text evidence="2">Binds 1 Fe cation per subunit.</text>
</comment>
<feature type="binding site" evidence="2">
    <location>
        <position position="104"/>
    </location>
    <ligand>
        <name>Fe cation</name>
        <dbReference type="ChEBI" id="CHEBI:24875"/>
    </ligand>
</feature>
<keyword evidence="6" id="KW-1185">Reference proteome</keyword>
<gene>
    <name evidence="5" type="ORF">FNQ90_16000</name>
</gene>